<dbReference type="EMBL" id="LT575491">
    <property type="protein sequence ID" value="SAY46475.1"/>
    <property type="molecule type" value="Genomic_DNA"/>
</dbReference>
<accession>A0A1C3HN78</accession>
<organism evidence="2">
    <name type="scientific">Serratia marcescens</name>
    <dbReference type="NCBI Taxonomy" id="615"/>
    <lineage>
        <taxon>Bacteria</taxon>
        <taxon>Pseudomonadati</taxon>
        <taxon>Pseudomonadota</taxon>
        <taxon>Gammaproteobacteria</taxon>
        <taxon>Enterobacterales</taxon>
        <taxon>Yersiniaceae</taxon>
        <taxon>Serratia</taxon>
    </lineage>
</organism>
<protein>
    <recommendedName>
        <fullName evidence="3">Stability/partitioning determinant</fullName>
    </recommendedName>
</protein>
<evidence type="ECO:0008006" key="3">
    <source>
        <dbReference type="Google" id="ProtNLM"/>
    </source>
</evidence>
<feature type="region of interest" description="Disordered" evidence="1">
    <location>
        <begin position="34"/>
        <end position="54"/>
    </location>
</feature>
<dbReference type="AlphaFoldDB" id="A0A1C3HN78"/>
<evidence type="ECO:0000313" key="2">
    <source>
        <dbReference type="EMBL" id="SAY46475.1"/>
    </source>
</evidence>
<name>A0A1C3HN78_SERMA</name>
<gene>
    <name evidence="2" type="ORF">PWN146_05244</name>
</gene>
<evidence type="ECO:0000256" key="1">
    <source>
        <dbReference type="SAM" id="MobiDB-lite"/>
    </source>
</evidence>
<dbReference type="RefSeq" id="WP_055313860.1">
    <property type="nucleotide sequence ID" value="NZ_JALHSA010000026.1"/>
</dbReference>
<sequence length="111" mass="12544">MSRVDPLENLKNFEPKAAVEKKSKQSDAEIEELANQHGFVGRQTTALSQPVERSRRRFKTGRNIQINIKGELETKNELYRIADLIDQPLGETLKRALAALQRELDQAEGSA</sequence>
<reference evidence="2" key="1">
    <citation type="submission" date="2016-05" db="EMBL/GenBank/DDBJ databases">
        <authorList>
            <person name="Lavstsen T."/>
            <person name="Jespersen J.S."/>
        </authorList>
    </citation>
    <scope>NUCLEOTIDE SEQUENCE</scope>
    <source>
        <strain evidence="2">PWN146_assembly</strain>
    </source>
</reference>
<proteinExistence type="predicted"/>